<dbReference type="InterPro" id="IPR036689">
    <property type="entry name" value="ESAT-6-like_sf"/>
</dbReference>
<organism evidence="2 3">
    <name type="scientific">Paenibacillus haidiansis</name>
    <dbReference type="NCBI Taxonomy" id="1574488"/>
    <lineage>
        <taxon>Bacteria</taxon>
        <taxon>Bacillati</taxon>
        <taxon>Bacillota</taxon>
        <taxon>Bacilli</taxon>
        <taxon>Bacillales</taxon>
        <taxon>Paenibacillaceae</taxon>
        <taxon>Paenibacillus</taxon>
    </lineage>
</organism>
<sequence>MSRISVELEDLRKAVRQCERLKQRLQDQEQQMRNIYGRLHDWKGESAVKLAAKMEAFLRGASQRAEELDVHREQLLRYIEMMETIDRYTYSH</sequence>
<dbReference type="InterPro" id="IPR010310">
    <property type="entry name" value="T7SS_ESAT-6-like"/>
</dbReference>
<dbReference type="Gene3D" id="1.10.287.1060">
    <property type="entry name" value="ESAT-6-like"/>
    <property type="match status" value="1"/>
</dbReference>
<dbReference type="EMBL" id="JAZHPZ010000016">
    <property type="protein sequence ID" value="MEF2968542.1"/>
    <property type="molecule type" value="Genomic_DNA"/>
</dbReference>
<keyword evidence="3" id="KW-1185">Reference proteome</keyword>
<feature type="coiled-coil region" evidence="1">
    <location>
        <begin position="1"/>
        <end position="38"/>
    </location>
</feature>
<evidence type="ECO:0000313" key="3">
    <source>
        <dbReference type="Proteomes" id="UP001306950"/>
    </source>
</evidence>
<dbReference type="RefSeq" id="WP_331848724.1">
    <property type="nucleotide sequence ID" value="NZ_JAZHPZ010000016.1"/>
</dbReference>
<dbReference type="SUPFAM" id="SSF140453">
    <property type="entry name" value="EsxAB dimer-like"/>
    <property type="match status" value="1"/>
</dbReference>
<proteinExistence type="predicted"/>
<dbReference type="Proteomes" id="UP001306950">
    <property type="component" value="Unassembled WGS sequence"/>
</dbReference>
<accession>A0ABU7VXP4</accession>
<evidence type="ECO:0000313" key="2">
    <source>
        <dbReference type="EMBL" id="MEF2968542.1"/>
    </source>
</evidence>
<gene>
    <name evidence="2" type="ORF">V3851_22225</name>
</gene>
<keyword evidence="1" id="KW-0175">Coiled coil</keyword>
<reference evidence="2 3" key="1">
    <citation type="submission" date="2024-02" db="EMBL/GenBank/DDBJ databases">
        <title>A nitrogen-fixing paenibacillus bacterium.</title>
        <authorList>
            <person name="Zhang W.L."/>
            <person name="Chen S.F."/>
        </authorList>
    </citation>
    <scope>NUCLEOTIDE SEQUENCE [LARGE SCALE GENOMIC DNA]</scope>
    <source>
        <strain evidence="2 3">M1</strain>
    </source>
</reference>
<dbReference type="Pfam" id="PF06013">
    <property type="entry name" value="WXG100"/>
    <property type="match status" value="1"/>
</dbReference>
<comment type="caution">
    <text evidence="2">The sequence shown here is derived from an EMBL/GenBank/DDBJ whole genome shotgun (WGS) entry which is preliminary data.</text>
</comment>
<name>A0ABU7VXP4_9BACL</name>
<evidence type="ECO:0000256" key="1">
    <source>
        <dbReference type="SAM" id="Coils"/>
    </source>
</evidence>
<protein>
    <submittedName>
        <fullName evidence="2">WXG100 family type VII secretion target</fullName>
    </submittedName>
</protein>